<dbReference type="Proteomes" id="UP000321579">
    <property type="component" value="Unassembled WGS sequence"/>
</dbReference>
<dbReference type="Proteomes" id="UP000093226">
    <property type="component" value="Unassembled WGS sequence"/>
</dbReference>
<dbReference type="EMBL" id="FNEO01000006">
    <property type="protein sequence ID" value="SDJ75663.1"/>
    <property type="molecule type" value="Genomic_DNA"/>
</dbReference>
<reference evidence="2" key="2">
    <citation type="submission" date="2016-03" db="EMBL/GenBank/DDBJ databases">
        <authorList>
            <person name="Ploux O."/>
        </authorList>
    </citation>
    <scope>NUCLEOTIDE SEQUENCE</scope>
    <source>
        <strain evidence="2">NBRC 105008</strain>
    </source>
</reference>
<accession>A0A1B9DL48</accession>
<evidence type="ECO:0000313" key="6">
    <source>
        <dbReference type="Proteomes" id="UP000321579"/>
    </source>
</evidence>
<dbReference type="AlphaFoldDB" id="A0A1B9DL48"/>
<dbReference type="STRING" id="551990.SAMN05192550_2748"/>
<reference evidence="3 5" key="3">
    <citation type="submission" date="2016-10" db="EMBL/GenBank/DDBJ databases">
        <authorList>
            <person name="Varghese N."/>
            <person name="Submissions S."/>
        </authorList>
    </citation>
    <scope>NUCLEOTIDE SEQUENCE [LARGE SCALE GENOMIC DNA]</scope>
    <source>
        <strain evidence="3 5">Gm-149</strain>
    </source>
</reference>
<dbReference type="EMBL" id="BJVF01000005">
    <property type="protein sequence ID" value="GEL11541.1"/>
    <property type="molecule type" value="Genomic_DNA"/>
</dbReference>
<dbReference type="RefSeq" id="WP_066328988.1">
    <property type="nucleotide sequence ID" value="NZ_BJVF01000005.1"/>
</dbReference>
<evidence type="ECO:0000313" key="3">
    <source>
        <dbReference type="EMBL" id="SDJ75663.1"/>
    </source>
</evidence>
<gene>
    <name evidence="2" type="ORF">FBGL_12675</name>
    <name evidence="1" type="ORF">FGL01_22800</name>
    <name evidence="3" type="ORF">SAMN05192550_2748</name>
</gene>
<evidence type="ECO:0000313" key="5">
    <source>
        <dbReference type="Proteomes" id="UP000182367"/>
    </source>
</evidence>
<dbReference type="OrthoDB" id="1367161at2"/>
<protein>
    <recommendedName>
        <fullName evidence="7">GIY-YIG domain-containing protein</fullName>
    </recommendedName>
</protein>
<comment type="caution">
    <text evidence="2">The sequence shown here is derived from an EMBL/GenBank/DDBJ whole genome shotgun (WGS) entry which is preliminary data.</text>
</comment>
<name>A0A1B9DL48_9FLAO</name>
<evidence type="ECO:0008006" key="7">
    <source>
        <dbReference type="Google" id="ProtNLM"/>
    </source>
</evidence>
<keyword evidence="5" id="KW-1185">Reference proteome</keyword>
<dbReference type="InterPro" id="IPR035901">
    <property type="entry name" value="GIY-YIG_endonuc_sf"/>
</dbReference>
<evidence type="ECO:0000313" key="4">
    <source>
        <dbReference type="Proteomes" id="UP000093226"/>
    </source>
</evidence>
<proteinExistence type="predicted"/>
<evidence type="ECO:0000313" key="2">
    <source>
        <dbReference type="EMBL" id="OCB70411.1"/>
    </source>
</evidence>
<dbReference type="EMBL" id="LVEO01000022">
    <property type="protein sequence ID" value="OCB70411.1"/>
    <property type="molecule type" value="Genomic_DNA"/>
</dbReference>
<reference evidence="1 6" key="4">
    <citation type="submission" date="2019-07" db="EMBL/GenBank/DDBJ databases">
        <title>Whole genome shotgun sequence of Flavobacterium glycines NBRC 105008.</title>
        <authorList>
            <person name="Hosoyama A."/>
            <person name="Uohara A."/>
            <person name="Ohji S."/>
            <person name="Ichikawa N."/>
        </authorList>
    </citation>
    <scope>NUCLEOTIDE SEQUENCE [LARGE SCALE GENOMIC DNA]</scope>
    <source>
        <strain evidence="1 6">NBRC 105008</strain>
    </source>
</reference>
<organism evidence="2 4">
    <name type="scientific">Flavobacterium glycines</name>
    <dbReference type="NCBI Taxonomy" id="551990"/>
    <lineage>
        <taxon>Bacteria</taxon>
        <taxon>Pseudomonadati</taxon>
        <taxon>Bacteroidota</taxon>
        <taxon>Flavobacteriia</taxon>
        <taxon>Flavobacteriales</taxon>
        <taxon>Flavobacteriaceae</taxon>
        <taxon>Flavobacterium</taxon>
    </lineage>
</organism>
<reference evidence="4" key="1">
    <citation type="submission" date="2016-03" db="EMBL/GenBank/DDBJ databases">
        <title>Draft genome sequence of Paenibacillus glacialis DSM 22343.</title>
        <authorList>
            <person name="Shin S.-K."/>
            <person name="Yi H."/>
        </authorList>
    </citation>
    <scope>NUCLEOTIDE SEQUENCE [LARGE SCALE GENOMIC DNA]</scope>
    <source>
        <strain evidence="4">NBRC 105008</strain>
    </source>
</reference>
<dbReference type="Proteomes" id="UP000182367">
    <property type="component" value="Unassembled WGS sequence"/>
</dbReference>
<evidence type="ECO:0000313" key="1">
    <source>
        <dbReference type="EMBL" id="GEL11541.1"/>
    </source>
</evidence>
<sequence>MENTIKEISRNAVIPLQNLSKNGVKRTKEFNINCCDLEDYNHIDITNSDKYEKMFTELKELVGPCLYYFEITSENLTSEIIDKIKQYSISENSKSIPAIKSKIIESKILYVGKVKRHFWGRLIQHLGYYKVNRTQGLQLFYWTKELNLNLKLTVFEFEPEMINLMEVLENDLAKHLKPILGKHK</sequence>
<dbReference type="SUPFAM" id="SSF82771">
    <property type="entry name" value="GIY-YIG endonuclease"/>
    <property type="match status" value="1"/>
</dbReference>